<gene>
    <name evidence="1" type="ORF">RRG08_020703</name>
</gene>
<dbReference type="EMBL" id="JAWDGP010001051">
    <property type="protein sequence ID" value="KAK3795482.1"/>
    <property type="molecule type" value="Genomic_DNA"/>
</dbReference>
<evidence type="ECO:0000313" key="1">
    <source>
        <dbReference type="EMBL" id="KAK3795482.1"/>
    </source>
</evidence>
<keyword evidence="2" id="KW-1185">Reference proteome</keyword>
<evidence type="ECO:0000313" key="2">
    <source>
        <dbReference type="Proteomes" id="UP001283361"/>
    </source>
</evidence>
<dbReference type="AlphaFoldDB" id="A0AAE1E673"/>
<accession>A0AAE1E673</accession>
<protein>
    <submittedName>
        <fullName evidence="1">Uncharacterized protein</fullName>
    </submittedName>
</protein>
<name>A0AAE1E673_9GAST</name>
<sequence>MEHLETRDGKKIVGHQMSVDDGCVFYLDFAPVASEDAQTLLELTVNSLKKLCFCYDSFHGAIDIFKQLLPKITSLILIELLQ</sequence>
<organism evidence="1 2">
    <name type="scientific">Elysia crispata</name>
    <name type="common">lettuce slug</name>
    <dbReference type="NCBI Taxonomy" id="231223"/>
    <lineage>
        <taxon>Eukaryota</taxon>
        <taxon>Metazoa</taxon>
        <taxon>Spiralia</taxon>
        <taxon>Lophotrochozoa</taxon>
        <taxon>Mollusca</taxon>
        <taxon>Gastropoda</taxon>
        <taxon>Heterobranchia</taxon>
        <taxon>Euthyneura</taxon>
        <taxon>Panpulmonata</taxon>
        <taxon>Sacoglossa</taxon>
        <taxon>Placobranchoidea</taxon>
        <taxon>Plakobranchidae</taxon>
        <taxon>Elysia</taxon>
    </lineage>
</organism>
<dbReference type="Proteomes" id="UP001283361">
    <property type="component" value="Unassembled WGS sequence"/>
</dbReference>
<reference evidence="1" key="1">
    <citation type="journal article" date="2023" name="G3 (Bethesda)">
        <title>A reference genome for the long-term kleptoplast-retaining sea slug Elysia crispata morphotype clarki.</title>
        <authorList>
            <person name="Eastman K.E."/>
            <person name="Pendleton A.L."/>
            <person name="Shaikh M.A."/>
            <person name="Suttiyut T."/>
            <person name="Ogas R."/>
            <person name="Tomko P."/>
            <person name="Gavelis G."/>
            <person name="Widhalm J.R."/>
            <person name="Wisecaver J.H."/>
        </authorList>
    </citation>
    <scope>NUCLEOTIDE SEQUENCE</scope>
    <source>
        <strain evidence="1">ECLA1</strain>
    </source>
</reference>
<comment type="caution">
    <text evidence="1">The sequence shown here is derived from an EMBL/GenBank/DDBJ whole genome shotgun (WGS) entry which is preliminary data.</text>
</comment>
<proteinExistence type="predicted"/>